<comment type="caution">
    <text evidence="3">The sequence shown here is derived from an EMBL/GenBank/DDBJ whole genome shotgun (WGS) entry which is preliminary data.</text>
</comment>
<feature type="compositionally biased region" description="Polar residues" evidence="1">
    <location>
        <begin position="208"/>
        <end position="230"/>
    </location>
</feature>
<dbReference type="SMART" id="SM01227">
    <property type="entry name" value="GCK"/>
    <property type="match status" value="1"/>
</dbReference>
<dbReference type="InterPro" id="IPR012891">
    <property type="entry name" value="GCK_dom"/>
</dbReference>
<dbReference type="InterPro" id="IPR009743">
    <property type="entry name" value="Hs1pro-1_C"/>
</dbReference>
<dbReference type="Gene3D" id="1.10.287.2900">
    <property type="match status" value="1"/>
</dbReference>
<dbReference type="AlphaFoldDB" id="A0A8X9A615"/>
<dbReference type="EMBL" id="PNBA02000003">
    <property type="protein sequence ID" value="KAG6429733.1"/>
    <property type="molecule type" value="Genomic_DNA"/>
</dbReference>
<proteinExistence type="predicted"/>
<sequence length="373" mass="42181">MRQIEIIAELCEDDEDDCKLICKPAAVHALKRCLNDDVESKNFENRTVYSTHQVLESWIRVARELIARIGEEIDSRQYRRFLQLKNKIMIKPSSDSDLFCFRSRELVEITKSSKDLKHTVPAVLEVEVDPIGGPRIQNAAMELYLRKEDFAKIHLLQAMQAMEATMKRFYFGYKQLLAVVMGSLEAKGNVLAHATESHLLSGRRQSLAMASSNSTKPHQSDSSQQPQIPESRTLIHETLDPPADTKTAGIQENPKAEETHLEEPKNKDGDAEEEEEEEGECGFCLFMKGGGCKETFVEWETCIEEAEKKEEDVVQKCFQVTTALKKCMEAHSDYYAPILQAEKSLEEEAISKGDFQNLGLADLKLVINHGSVL</sequence>
<reference evidence="3" key="2">
    <citation type="submission" date="2020-08" db="EMBL/GenBank/DDBJ databases">
        <title>Plant Genome Project.</title>
        <authorList>
            <person name="Zhang R.-G."/>
        </authorList>
    </citation>
    <scope>NUCLEOTIDE SEQUENCE</scope>
    <source>
        <strain evidence="3">Huo1</strain>
        <tissue evidence="3">Leaf</tissue>
    </source>
</reference>
<dbReference type="Pfam" id="PF07014">
    <property type="entry name" value="Hs1pro-1_C"/>
    <property type="match status" value="2"/>
</dbReference>
<gene>
    <name evidence="3" type="ORF">SASPL_107786</name>
</gene>
<accession>A0A8X9A615</accession>
<evidence type="ECO:0000259" key="2">
    <source>
        <dbReference type="SMART" id="SM01227"/>
    </source>
</evidence>
<dbReference type="PANTHER" id="PTHR34795:SF1">
    <property type="entry name" value="NEMATODE RESISTANCE PROTEIN-LIKE HSPRO1"/>
    <property type="match status" value="1"/>
</dbReference>
<organism evidence="3">
    <name type="scientific">Salvia splendens</name>
    <name type="common">Scarlet sage</name>
    <dbReference type="NCBI Taxonomy" id="180675"/>
    <lineage>
        <taxon>Eukaryota</taxon>
        <taxon>Viridiplantae</taxon>
        <taxon>Streptophyta</taxon>
        <taxon>Embryophyta</taxon>
        <taxon>Tracheophyta</taxon>
        <taxon>Spermatophyta</taxon>
        <taxon>Magnoliopsida</taxon>
        <taxon>eudicotyledons</taxon>
        <taxon>Gunneridae</taxon>
        <taxon>Pentapetalae</taxon>
        <taxon>asterids</taxon>
        <taxon>lamiids</taxon>
        <taxon>Lamiales</taxon>
        <taxon>Lamiaceae</taxon>
        <taxon>Nepetoideae</taxon>
        <taxon>Mentheae</taxon>
        <taxon>Salviinae</taxon>
        <taxon>Salvia</taxon>
        <taxon>Salvia subgen. Calosphace</taxon>
        <taxon>core Calosphace</taxon>
    </lineage>
</organism>
<evidence type="ECO:0000313" key="4">
    <source>
        <dbReference type="Proteomes" id="UP000298416"/>
    </source>
</evidence>
<protein>
    <recommendedName>
        <fullName evidence="2">GCK domain-containing protein</fullName>
    </recommendedName>
</protein>
<feature type="domain" description="GCK" evidence="2">
    <location>
        <begin position="279"/>
        <end position="353"/>
    </location>
</feature>
<dbReference type="InterPro" id="IPR038759">
    <property type="entry name" value="HSPRO1/HSPRO2"/>
</dbReference>
<keyword evidence="4" id="KW-1185">Reference proteome</keyword>
<dbReference type="Proteomes" id="UP000298416">
    <property type="component" value="Unassembled WGS sequence"/>
</dbReference>
<reference evidence="3" key="1">
    <citation type="submission" date="2018-01" db="EMBL/GenBank/DDBJ databases">
        <authorList>
            <person name="Mao J.F."/>
        </authorList>
    </citation>
    <scope>NUCLEOTIDE SEQUENCE</scope>
    <source>
        <strain evidence="3">Huo1</strain>
        <tissue evidence="3">Leaf</tissue>
    </source>
</reference>
<dbReference type="Pfam" id="PF07802">
    <property type="entry name" value="GCK"/>
    <property type="match status" value="1"/>
</dbReference>
<feature type="region of interest" description="Disordered" evidence="1">
    <location>
        <begin position="202"/>
        <end position="278"/>
    </location>
</feature>
<evidence type="ECO:0000256" key="1">
    <source>
        <dbReference type="SAM" id="MobiDB-lite"/>
    </source>
</evidence>
<name>A0A8X9A615_SALSN</name>
<dbReference type="PANTHER" id="PTHR34795">
    <property type="entry name" value="NEMATODE RESISTANCE PROTEIN-LIKE HSPRO1"/>
    <property type="match status" value="1"/>
</dbReference>
<evidence type="ECO:0000313" key="3">
    <source>
        <dbReference type="EMBL" id="KAG6429733.1"/>
    </source>
</evidence>
<feature type="compositionally biased region" description="Basic and acidic residues" evidence="1">
    <location>
        <begin position="254"/>
        <end position="269"/>
    </location>
</feature>